<protein>
    <recommendedName>
        <fullName evidence="2">phosphatidylinositol-3,4,5-trisphosphate 3-phosphatase</fullName>
        <ecNumber evidence="2">3.1.3.67</ecNumber>
    </recommendedName>
</protein>
<dbReference type="GO" id="GO:0004725">
    <property type="term" value="F:protein tyrosine phosphatase activity"/>
    <property type="evidence" value="ECO:0007669"/>
    <property type="project" value="TreeGrafter"/>
</dbReference>
<dbReference type="EMBL" id="JH993183">
    <property type="protein sequence ID" value="EKX32553.1"/>
    <property type="molecule type" value="Genomic_DNA"/>
</dbReference>
<sequence length="181" mass="21035">MTVLKKMVSKNKLRFEQDGFSLDLAYITPRIIAMGFPSEGMEGSYRNHADDVYRFFETRHSDRYLIFNLCSERTYDHSRFNGRVEHYPFDDHNPPQFEMMRPFCFSAQRWLAQSEHNIIAVHCKAGKGRTGVMIVAYLLHCGTCSTAEEAMKFYGQARTRDGKGVTIRSQRRRVGGVYELQ</sequence>
<dbReference type="CDD" id="cd14509">
    <property type="entry name" value="PTP_PTEN"/>
    <property type="match status" value="1"/>
</dbReference>
<dbReference type="GO" id="GO:0005829">
    <property type="term" value="C:cytosol"/>
    <property type="evidence" value="ECO:0007669"/>
    <property type="project" value="TreeGrafter"/>
</dbReference>
<dbReference type="PANTHER" id="PTHR12305:SF81">
    <property type="entry name" value="PHOSPHATIDYLINOSITOL 3,4,5-TRISPHOSPHATE 3-PHOSPHATASE AND DUAL-SPECIFICITY PROTEIN PHOSPHATASE PTEN"/>
    <property type="match status" value="1"/>
</dbReference>
<dbReference type="eggNOG" id="KOG2283">
    <property type="taxonomic scope" value="Eukaryota"/>
</dbReference>
<proteinExistence type="inferred from homology"/>
<evidence type="ECO:0000256" key="4">
    <source>
        <dbReference type="ARBA" id="ARBA00022912"/>
    </source>
</evidence>
<evidence type="ECO:0000256" key="1">
    <source>
        <dbReference type="ARBA" id="ARBA00007881"/>
    </source>
</evidence>
<reference evidence="7 9" key="1">
    <citation type="journal article" date="2012" name="Nature">
        <title>Algal genomes reveal evolutionary mosaicism and the fate of nucleomorphs.</title>
        <authorList>
            <consortium name="DOE Joint Genome Institute"/>
            <person name="Curtis B.A."/>
            <person name="Tanifuji G."/>
            <person name="Burki F."/>
            <person name="Gruber A."/>
            <person name="Irimia M."/>
            <person name="Maruyama S."/>
            <person name="Arias M.C."/>
            <person name="Ball S.G."/>
            <person name="Gile G.H."/>
            <person name="Hirakawa Y."/>
            <person name="Hopkins J.F."/>
            <person name="Kuo A."/>
            <person name="Rensing S.A."/>
            <person name="Schmutz J."/>
            <person name="Symeonidi A."/>
            <person name="Elias M."/>
            <person name="Eveleigh R.J."/>
            <person name="Herman E.K."/>
            <person name="Klute M.J."/>
            <person name="Nakayama T."/>
            <person name="Obornik M."/>
            <person name="Reyes-Prieto A."/>
            <person name="Armbrust E.V."/>
            <person name="Aves S.J."/>
            <person name="Beiko R.G."/>
            <person name="Coutinho P."/>
            <person name="Dacks J.B."/>
            <person name="Durnford D.G."/>
            <person name="Fast N.M."/>
            <person name="Green B.R."/>
            <person name="Grisdale C.J."/>
            <person name="Hempel F."/>
            <person name="Henrissat B."/>
            <person name="Hoppner M.P."/>
            <person name="Ishida K."/>
            <person name="Kim E."/>
            <person name="Koreny L."/>
            <person name="Kroth P.G."/>
            <person name="Liu Y."/>
            <person name="Malik S.B."/>
            <person name="Maier U.G."/>
            <person name="McRose D."/>
            <person name="Mock T."/>
            <person name="Neilson J.A."/>
            <person name="Onodera N.T."/>
            <person name="Poole A.M."/>
            <person name="Pritham E.J."/>
            <person name="Richards T.A."/>
            <person name="Rocap G."/>
            <person name="Roy S.W."/>
            <person name="Sarai C."/>
            <person name="Schaack S."/>
            <person name="Shirato S."/>
            <person name="Slamovits C.H."/>
            <person name="Spencer D.F."/>
            <person name="Suzuki S."/>
            <person name="Worden A.Z."/>
            <person name="Zauner S."/>
            <person name="Barry K."/>
            <person name="Bell C."/>
            <person name="Bharti A.K."/>
            <person name="Crow J.A."/>
            <person name="Grimwood J."/>
            <person name="Kramer R."/>
            <person name="Lindquist E."/>
            <person name="Lucas S."/>
            <person name="Salamov A."/>
            <person name="McFadden G.I."/>
            <person name="Lane C.E."/>
            <person name="Keeling P.J."/>
            <person name="Gray M.W."/>
            <person name="Grigoriev I.V."/>
            <person name="Archibald J.M."/>
        </authorList>
    </citation>
    <scope>NUCLEOTIDE SEQUENCE</scope>
    <source>
        <strain evidence="7 9">CCMP2712</strain>
    </source>
</reference>
<dbReference type="Pfam" id="PF22785">
    <property type="entry name" value="Tc-R-P"/>
    <property type="match status" value="1"/>
</dbReference>
<dbReference type="GO" id="GO:0043491">
    <property type="term" value="P:phosphatidylinositol 3-kinase/protein kinase B signal transduction"/>
    <property type="evidence" value="ECO:0007669"/>
    <property type="project" value="TreeGrafter"/>
</dbReference>
<dbReference type="PaxDb" id="55529-EKX32553"/>
<dbReference type="Proteomes" id="UP000011087">
    <property type="component" value="Unassembled WGS sequence"/>
</dbReference>
<dbReference type="PANTHER" id="PTHR12305">
    <property type="entry name" value="PHOSPHATASE WITH HOMOLOGY TO TENSIN"/>
    <property type="match status" value="1"/>
</dbReference>
<dbReference type="AlphaFoldDB" id="L1I8J7"/>
<dbReference type="SUPFAM" id="SSF52799">
    <property type="entry name" value="(Phosphotyrosine protein) phosphatases II"/>
    <property type="match status" value="1"/>
</dbReference>
<evidence type="ECO:0000259" key="6">
    <source>
        <dbReference type="PROSITE" id="PS51181"/>
    </source>
</evidence>
<dbReference type="GO" id="GO:0005886">
    <property type="term" value="C:plasma membrane"/>
    <property type="evidence" value="ECO:0007669"/>
    <property type="project" value="TreeGrafter"/>
</dbReference>
<keyword evidence="9" id="KW-1185">Reference proteome</keyword>
<evidence type="ECO:0000313" key="8">
    <source>
        <dbReference type="EnsemblProtists" id="EKX32553"/>
    </source>
</evidence>
<dbReference type="KEGG" id="gtt:GUITHDRAFT_158972"/>
<dbReference type="OMA" id="STHAEYN"/>
<dbReference type="RefSeq" id="XP_005819533.1">
    <property type="nucleotide sequence ID" value="XM_005819476.1"/>
</dbReference>
<dbReference type="GO" id="GO:0016314">
    <property type="term" value="F:phosphatidylinositol-3,4,5-trisphosphate 3-phosphatase activity"/>
    <property type="evidence" value="ECO:0007669"/>
    <property type="project" value="UniProtKB-EC"/>
</dbReference>
<dbReference type="STRING" id="905079.L1I8J7"/>
<dbReference type="GO" id="GO:0008285">
    <property type="term" value="P:negative regulation of cell population proliferation"/>
    <property type="evidence" value="ECO:0007669"/>
    <property type="project" value="TreeGrafter"/>
</dbReference>
<dbReference type="GO" id="GO:0046856">
    <property type="term" value="P:phosphatidylinositol dephosphorylation"/>
    <property type="evidence" value="ECO:0007669"/>
    <property type="project" value="TreeGrafter"/>
</dbReference>
<keyword evidence="3" id="KW-0378">Hydrolase</keyword>
<evidence type="ECO:0000259" key="5">
    <source>
        <dbReference type="PROSITE" id="PS50056"/>
    </source>
</evidence>
<dbReference type="Gene3D" id="3.90.190.10">
    <property type="entry name" value="Protein tyrosine phosphatase superfamily"/>
    <property type="match status" value="1"/>
</dbReference>
<dbReference type="GO" id="GO:0042995">
    <property type="term" value="C:cell projection"/>
    <property type="evidence" value="ECO:0007669"/>
    <property type="project" value="TreeGrafter"/>
</dbReference>
<dbReference type="GO" id="GO:0048870">
    <property type="term" value="P:cell motility"/>
    <property type="evidence" value="ECO:0007669"/>
    <property type="project" value="TreeGrafter"/>
</dbReference>
<dbReference type="HOGENOM" id="CLU_020105_1_0_1"/>
<dbReference type="InterPro" id="IPR045101">
    <property type="entry name" value="PTP_PTEN"/>
</dbReference>
<gene>
    <name evidence="7" type="ORF">GUITHDRAFT_158972</name>
</gene>
<dbReference type="InterPro" id="IPR000387">
    <property type="entry name" value="Tyr_Pase_dom"/>
</dbReference>
<organism evidence="7">
    <name type="scientific">Guillardia theta (strain CCMP2712)</name>
    <name type="common">Cryptophyte</name>
    <dbReference type="NCBI Taxonomy" id="905079"/>
    <lineage>
        <taxon>Eukaryota</taxon>
        <taxon>Cryptophyceae</taxon>
        <taxon>Pyrenomonadales</taxon>
        <taxon>Geminigeraceae</taxon>
        <taxon>Guillardia</taxon>
    </lineage>
</organism>
<feature type="domain" description="Tyrosine specific protein phosphatases" evidence="5">
    <location>
        <begin position="119"/>
        <end position="172"/>
    </location>
</feature>
<evidence type="ECO:0000313" key="7">
    <source>
        <dbReference type="EMBL" id="EKX32553.1"/>
    </source>
</evidence>
<feature type="domain" description="Phosphatase tensin-type" evidence="6">
    <location>
        <begin position="13"/>
        <end position="181"/>
    </location>
</feature>
<reference evidence="8" key="3">
    <citation type="submission" date="2015-06" db="UniProtKB">
        <authorList>
            <consortium name="EnsemblProtists"/>
        </authorList>
    </citation>
    <scope>IDENTIFICATION</scope>
</reference>
<dbReference type="InterPro" id="IPR016130">
    <property type="entry name" value="Tyr_Pase_AS"/>
</dbReference>
<dbReference type="InterPro" id="IPR029021">
    <property type="entry name" value="Prot-tyrosine_phosphatase-like"/>
</dbReference>
<dbReference type="PROSITE" id="PS50056">
    <property type="entry name" value="TYR_PHOSPHATASE_2"/>
    <property type="match status" value="1"/>
</dbReference>
<name>L1I8J7_GUITC</name>
<dbReference type="PROSITE" id="PS51181">
    <property type="entry name" value="PPASE_TENSIN"/>
    <property type="match status" value="1"/>
</dbReference>
<dbReference type="OrthoDB" id="16692at2759"/>
<accession>L1I8J7</accession>
<dbReference type="GO" id="GO:0005634">
    <property type="term" value="C:nucleus"/>
    <property type="evidence" value="ECO:0007669"/>
    <property type="project" value="TreeGrafter"/>
</dbReference>
<dbReference type="GO" id="GO:0051896">
    <property type="term" value="P:regulation of phosphatidylinositol 3-kinase/protein kinase B signal transduction"/>
    <property type="evidence" value="ECO:0007669"/>
    <property type="project" value="TreeGrafter"/>
</dbReference>
<dbReference type="EnsemblProtists" id="EKX32553">
    <property type="protein sequence ID" value="EKX32553"/>
    <property type="gene ID" value="GUITHDRAFT_158972"/>
</dbReference>
<dbReference type="EC" id="3.1.3.67" evidence="2"/>
<dbReference type="InterPro" id="IPR051281">
    <property type="entry name" value="Dual-spec_lipid-protein_phosph"/>
</dbReference>
<keyword evidence="4" id="KW-0904">Protein phosphatase</keyword>
<evidence type="ECO:0000256" key="3">
    <source>
        <dbReference type="ARBA" id="ARBA00022801"/>
    </source>
</evidence>
<dbReference type="InterPro" id="IPR029023">
    <property type="entry name" value="Tensin_phosphatase"/>
</dbReference>
<reference evidence="9" key="2">
    <citation type="submission" date="2012-11" db="EMBL/GenBank/DDBJ databases">
        <authorList>
            <person name="Kuo A."/>
            <person name="Curtis B.A."/>
            <person name="Tanifuji G."/>
            <person name="Burki F."/>
            <person name="Gruber A."/>
            <person name="Irimia M."/>
            <person name="Maruyama S."/>
            <person name="Arias M.C."/>
            <person name="Ball S.G."/>
            <person name="Gile G.H."/>
            <person name="Hirakawa Y."/>
            <person name="Hopkins J.F."/>
            <person name="Rensing S.A."/>
            <person name="Schmutz J."/>
            <person name="Symeonidi A."/>
            <person name="Elias M."/>
            <person name="Eveleigh R.J."/>
            <person name="Herman E.K."/>
            <person name="Klute M.J."/>
            <person name="Nakayama T."/>
            <person name="Obornik M."/>
            <person name="Reyes-Prieto A."/>
            <person name="Armbrust E.V."/>
            <person name="Aves S.J."/>
            <person name="Beiko R.G."/>
            <person name="Coutinho P."/>
            <person name="Dacks J.B."/>
            <person name="Durnford D.G."/>
            <person name="Fast N.M."/>
            <person name="Green B.R."/>
            <person name="Grisdale C."/>
            <person name="Hempe F."/>
            <person name="Henrissat B."/>
            <person name="Hoppner M.P."/>
            <person name="Ishida K.-I."/>
            <person name="Kim E."/>
            <person name="Koreny L."/>
            <person name="Kroth P.G."/>
            <person name="Liu Y."/>
            <person name="Malik S.-B."/>
            <person name="Maier U.G."/>
            <person name="McRose D."/>
            <person name="Mock T."/>
            <person name="Neilson J.A."/>
            <person name="Onodera N.T."/>
            <person name="Poole A.M."/>
            <person name="Pritham E.J."/>
            <person name="Richards T.A."/>
            <person name="Rocap G."/>
            <person name="Roy S.W."/>
            <person name="Sarai C."/>
            <person name="Schaack S."/>
            <person name="Shirato S."/>
            <person name="Slamovits C.H."/>
            <person name="Spencer D.F."/>
            <person name="Suzuki S."/>
            <person name="Worden A.Z."/>
            <person name="Zauner S."/>
            <person name="Barry K."/>
            <person name="Bell C."/>
            <person name="Bharti A.K."/>
            <person name="Crow J.A."/>
            <person name="Grimwood J."/>
            <person name="Kramer R."/>
            <person name="Lindquist E."/>
            <person name="Lucas S."/>
            <person name="Salamov A."/>
            <person name="McFadden G.I."/>
            <person name="Lane C.E."/>
            <person name="Keeling P.J."/>
            <person name="Gray M.W."/>
            <person name="Grigoriev I.V."/>
            <person name="Archibald J.M."/>
        </authorList>
    </citation>
    <scope>NUCLEOTIDE SEQUENCE</scope>
    <source>
        <strain evidence="9">CCMP2712</strain>
    </source>
</reference>
<comment type="similarity">
    <text evidence="1">Belongs to the PTEN phosphatase protein family.</text>
</comment>
<evidence type="ECO:0000313" key="9">
    <source>
        <dbReference type="Proteomes" id="UP000011087"/>
    </source>
</evidence>
<dbReference type="PROSITE" id="PS00383">
    <property type="entry name" value="TYR_PHOSPHATASE_1"/>
    <property type="match status" value="1"/>
</dbReference>
<dbReference type="GeneID" id="17289282"/>
<evidence type="ECO:0000256" key="2">
    <source>
        <dbReference type="ARBA" id="ARBA00013015"/>
    </source>
</evidence>